<keyword evidence="2" id="KW-1185">Reference proteome</keyword>
<dbReference type="KEGG" id="satk:SA2016_3217"/>
<dbReference type="Proteomes" id="UP000070134">
    <property type="component" value="Chromosome"/>
</dbReference>
<sequence>MTPNFSGHEIGSADSWFNLSFTDPQLEPFNFHPTAEGYLEGYYPAMASQISIARPAV</sequence>
<proteinExistence type="predicted"/>
<protein>
    <submittedName>
        <fullName evidence="1">Uncharacterized protein</fullName>
    </submittedName>
</protein>
<evidence type="ECO:0000313" key="1">
    <source>
        <dbReference type="EMBL" id="AMM33881.1"/>
    </source>
</evidence>
<dbReference type="STRING" id="37927.SA2016_3217"/>
<evidence type="ECO:0000313" key="2">
    <source>
        <dbReference type="Proteomes" id="UP000070134"/>
    </source>
</evidence>
<organism evidence="1 2">
    <name type="scientific">Sinomonas atrocyanea</name>
    <dbReference type="NCBI Taxonomy" id="37927"/>
    <lineage>
        <taxon>Bacteria</taxon>
        <taxon>Bacillati</taxon>
        <taxon>Actinomycetota</taxon>
        <taxon>Actinomycetes</taxon>
        <taxon>Micrococcales</taxon>
        <taxon>Micrococcaceae</taxon>
        <taxon>Sinomonas</taxon>
    </lineage>
</organism>
<dbReference type="EMBL" id="CP014518">
    <property type="protein sequence ID" value="AMM33881.1"/>
    <property type="molecule type" value="Genomic_DNA"/>
</dbReference>
<dbReference type="RefSeq" id="WP_157089139.1">
    <property type="nucleotide sequence ID" value="NZ_BJMO01000120.1"/>
</dbReference>
<gene>
    <name evidence="1" type="ORF">SA2016_3217</name>
</gene>
<accession>A0A127A4Q4</accession>
<dbReference type="AlphaFoldDB" id="A0A127A4Q4"/>
<name>A0A127A4Q4_9MICC</name>
<reference evidence="1 2" key="1">
    <citation type="submission" date="2016-02" db="EMBL/GenBank/DDBJ databases">
        <title>Complete genome of Sinomonas atrocyanea KCTC 3377.</title>
        <authorList>
            <person name="Kim K.M."/>
        </authorList>
    </citation>
    <scope>NUCLEOTIDE SEQUENCE [LARGE SCALE GENOMIC DNA]</scope>
    <source>
        <strain evidence="1 2">KCTC 3377</strain>
    </source>
</reference>